<dbReference type="Pfam" id="PF02230">
    <property type="entry name" value="Abhydrolase_2"/>
    <property type="match status" value="1"/>
</dbReference>
<dbReference type="Gene3D" id="3.40.50.1820">
    <property type="entry name" value="alpha/beta hydrolase"/>
    <property type="match status" value="1"/>
</dbReference>
<protein>
    <recommendedName>
        <fullName evidence="3">Acyl-protein thioesterase 1</fullName>
        <ecNumber evidence="2">3.1.2.22</ecNumber>
    </recommendedName>
    <alternativeName>
        <fullName evidence="8">Palmitoyl-protein hydrolase</fullName>
    </alternativeName>
</protein>
<evidence type="ECO:0000256" key="6">
    <source>
        <dbReference type="ARBA" id="ARBA00022832"/>
    </source>
</evidence>
<dbReference type="GO" id="GO:0008474">
    <property type="term" value="F:palmitoyl-(protein) hydrolase activity"/>
    <property type="evidence" value="ECO:0007669"/>
    <property type="project" value="UniProtKB-EC"/>
</dbReference>
<evidence type="ECO:0000256" key="3">
    <source>
        <dbReference type="ARBA" id="ARBA00014923"/>
    </source>
</evidence>
<dbReference type="InterPro" id="IPR050565">
    <property type="entry name" value="LYPA1-2/EST-like"/>
</dbReference>
<organism evidence="11 12">
    <name type="scientific">Ogataea polymorpha</name>
    <dbReference type="NCBI Taxonomy" id="460523"/>
    <lineage>
        <taxon>Eukaryota</taxon>
        <taxon>Fungi</taxon>
        <taxon>Dikarya</taxon>
        <taxon>Ascomycota</taxon>
        <taxon>Saccharomycotina</taxon>
        <taxon>Pichiomycetes</taxon>
        <taxon>Pichiales</taxon>
        <taxon>Pichiaceae</taxon>
        <taxon>Ogataea</taxon>
    </lineage>
</organism>
<dbReference type="GO" id="GO:0006631">
    <property type="term" value="P:fatty acid metabolic process"/>
    <property type="evidence" value="ECO:0007669"/>
    <property type="project" value="UniProtKB-KW"/>
</dbReference>
<dbReference type="PANTHER" id="PTHR10655:SF17">
    <property type="entry name" value="LYSOPHOSPHOLIPASE-LIKE PROTEIN 1"/>
    <property type="match status" value="1"/>
</dbReference>
<name>A0A9P8P1Y7_9ASCO</name>
<dbReference type="InterPro" id="IPR003140">
    <property type="entry name" value="PLipase/COase/thioEstase"/>
</dbReference>
<dbReference type="InterPro" id="IPR029058">
    <property type="entry name" value="AB_hydrolase_fold"/>
</dbReference>
<dbReference type="GO" id="GO:0005737">
    <property type="term" value="C:cytoplasm"/>
    <property type="evidence" value="ECO:0007669"/>
    <property type="project" value="TreeGrafter"/>
</dbReference>
<sequence>MSVSRVSALKPTASMIIIHGLGDSSDGWKFFADLLHRQEQFRHINVILPNAPVIPVTVCNGMPTSSWFDLTRFPIDHTVEEDPVTFWKSVDEIKQLVETEVKNGIPSNRIVVGGFSQGAALSLAVGATCNRTLAGIVALSGFCPVEKSLKDKVQTTNLNTPVFFGHGDRDPVVPIAAARHAVDVYRKAGLQNIEFKEYKGMEHSSSPEEMADLMRTKQLPAVAIEPAKQRLAIVLVEPVVQKPAVEMVVPELQLGVDYVIKRVLEGSREKKECVDEVDDEGHELERCWTNEGKDASCEKERGKIKTQRCPVDQHADKHEADNVHLEVSPALKMEGEIVNALKSAHCQRFTYSEGIPHGFQYRHGVSLE</sequence>
<dbReference type="SUPFAM" id="SSF53474">
    <property type="entry name" value="alpha/beta-Hydrolases"/>
    <property type="match status" value="1"/>
</dbReference>
<comment type="function">
    <text evidence="7">Hydrolyzes fatty acids from S-acylated cysteine residues in proteins with a strong preference for palmitoylated G-alpha proteins over other acyl substrates. Mediates the deacylation of G-alpha proteins such as GPA1 in vivo, but has weak or no activity toward palmitoylated Ras proteins. Has weak lysophospholipase activity in vitro; however such activity may not exist in vivo.</text>
</comment>
<comment type="similarity">
    <text evidence="1">Belongs to the AB hydrolase superfamily. AB hydrolase 2 family.</text>
</comment>
<dbReference type="GO" id="GO:0052689">
    <property type="term" value="F:carboxylic ester hydrolase activity"/>
    <property type="evidence" value="ECO:0007669"/>
    <property type="project" value="UniProtKB-KW"/>
</dbReference>
<evidence type="ECO:0000256" key="7">
    <source>
        <dbReference type="ARBA" id="ARBA00029392"/>
    </source>
</evidence>
<dbReference type="PANTHER" id="PTHR10655">
    <property type="entry name" value="LYSOPHOSPHOLIPASE-RELATED"/>
    <property type="match status" value="1"/>
</dbReference>
<dbReference type="AlphaFoldDB" id="A0A9P8P1Y7"/>
<comment type="caution">
    <text evidence="11">The sequence shown here is derived from an EMBL/GenBank/DDBJ whole genome shotgun (WGS) entry which is preliminary data.</text>
</comment>
<keyword evidence="6" id="KW-0443">Lipid metabolism</keyword>
<evidence type="ECO:0000313" key="12">
    <source>
        <dbReference type="Proteomes" id="UP000788993"/>
    </source>
</evidence>
<evidence type="ECO:0000256" key="9">
    <source>
        <dbReference type="ARBA" id="ARBA00047337"/>
    </source>
</evidence>
<evidence type="ECO:0000256" key="2">
    <source>
        <dbReference type="ARBA" id="ARBA00012423"/>
    </source>
</evidence>
<dbReference type="Proteomes" id="UP000788993">
    <property type="component" value="Unassembled WGS sequence"/>
</dbReference>
<accession>A0A9P8P1Y7</accession>
<feature type="domain" description="Phospholipase/carboxylesterase/thioesterase" evidence="10">
    <location>
        <begin position="9"/>
        <end position="213"/>
    </location>
</feature>
<gene>
    <name evidence="11" type="ORF">OGATHE_004770</name>
</gene>
<evidence type="ECO:0000256" key="1">
    <source>
        <dbReference type="ARBA" id="ARBA00006499"/>
    </source>
</evidence>
<keyword evidence="5" id="KW-0378">Hydrolase</keyword>
<evidence type="ECO:0000256" key="4">
    <source>
        <dbReference type="ARBA" id="ARBA00022487"/>
    </source>
</evidence>
<comment type="catalytic activity">
    <reaction evidence="9">
        <text>S-hexadecanoyl-L-cysteinyl-[protein] + H2O = L-cysteinyl-[protein] + hexadecanoate + H(+)</text>
        <dbReference type="Rhea" id="RHEA:19233"/>
        <dbReference type="Rhea" id="RHEA-COMP:10131"/>
        <dbReference type="Rhea" id="RHEA-COMP:11032"/>
        <dbReference type="ChEBI" id="CHEBI:7896"/>
        <dbReference type="ChEBI" id="CHEBI:15377"/>
        <dbReference type="ChEBI" id="CHEBI:15378"/>
        <dbReference type="ChEBI" id="CHEBI:29950"/>
        <dbReference type="ChEBI" id="CHEBI:74151"/>
        <dbReference type="EC" id="3.1.2.22"/>
    </reaction>
</comment>
<keyword evidence="12" id="KW-1185">Reference proteome</keyword>
<proteinExistence type="inferred from homology"/>
<evidence type="ECO:0000256" key="5">
    <source>
        <dbReference type="ARBA" id="ARBA00022801"/>
    </source>
</evidence>
<keyword evidence="6" id="KW-0276">Fatty acid metabolism</keyword>
<dbReference type="EC" id="3.1.2.22" evidence="2"/>
<keyword evidence="4" id="KW-0719">Serine esterase</keyword>
<reference evidence="11" key="1">
    <citation type="journal article" date="2021" name="Open Biol.">
        <title>Shared evolutionary footprints suggest mitochondrial oxidative damage underlies multiple complex I losses in fungi.</title>
        <authorList>
            <person name="Schikora-Tamarit M.A."/>
            <person name="Marcet-Houben M."/>
            <person name="Nosek J."/>
            <person name="Gabaldon T."/>
        </authorList>
    </citation>
    <scope>NUCLEOTIDE SEQUENCE</scope>
    <source>
        <strain evidence="11">NCAIM Y.01608</strain>
    </source>
</reference>
<evidence type="ECO:0000256" key="8">
    <source>
        <dbReference type="ARBA" id="ARBA00031195"/>
    </source>
</evidence>
<dbReference type="EMBL" id="JAEUBD010001266">
    <property type="protein sequence ID" value="KAH3663194.1"/>
    <property type="molecule type" value="Genomic_DNA"/>
</dbReference>
<reference evidence="11" key="2">
    <citation type="submission" date="2021-01" db="EMBL/GenBank/DDBJ databases">
        <authorList>
            <person name="Schikora-Tamarit M.A."/>
        </authorList>
    </citation>
    <scope>NUCLEOTIDE SEQUENCE</scope>
    <source>
        <strain evidence="11">NCAIM Y.01608</strain>
    </source>
</reference>
<evidence type="ECO:0000259" key="10">
    <source>
        <dbReference type="Pfam" id="PF02230"/>
    </source>
</evidence>
<evidence type="ECO:0000313" key="11">
    <source>
        <dbReference type="EMBL" id="KAH3663194.1"/>
    </source>
</evidence>